<dbReference type="GO" id="GO:0000155">
    <property type="term" value="F:phosphorelay sensor kinase activity"/>
    <property type="evidence" value="ECO:0007669"/>
    <property type="project" value="InterPro"/>
</dbReference>
<dbReference type="Gene3D" id="3.40.50.2300">
    <property type="match status" value="1"/>
</dbReference>
<dbReference type="CDD" id="cd00075">
    <property type="entry name" value="HATPase"/>
    <property type="match status" value="1"/>
</dbReference>
<dbReference type="Gene3D" id="1.10.287.130">
    <property type="match status" value="1"/>
</dbReference>
<reference evidence="11" key="1">
    <citation type="submission" date="2016-10" db="EMBL/GenBank/DDBJ databases">
        <authorList>
            <person name="Varghese N."/>
            <person name="Submissions S."/>
        </authorList>
    </citation>
    <scope>NUCLEOTIDE SEQUENCE [LARGE SCALE GENOMIC DNA]</scope>
    <source>
        <strain evidence="11">LMG 24016</strain>
    </source>
</reference>
<dbReference type="Pfam" id="PF02518">
    <property type="entry name" value="HATPase_c"/>
    <property type="match status" value="1"/>
</dbReference>
<dbReference type="RefSeq" id="WP_090241873.1">
    <property type="nucleotide sequence ID" value="NZ_FOQL01000002.1"/>
</dbReference>
<dbReference type="InterPro" id="IPR004358">
    <property type="entry name" value="Sig_transdc_His_kin-like_C"/>
</dbReference>
<name>A0A1I3HRX1_9PSED</name>
<evidence type="ECO:0000256" key="7">
    <source>
        <dbReference type="SAM" id="Phobius"/>
    </source>
</evidence>
<feature type="transmembrane region" description="Helical" evidence="7">
    <location>
        <begin position="102"/>
        <end position="122"/>
    </location>
</feature>
<organism evidence="10 11">
    <name type="scientific">Pseudomonas guineae</name>
    <dbReference type="NCBI Taxonomy" id="425504"/>
    <lineage>
        <taxon>Bacteria</taxon>
        <taxon>Pseudomonadati</taxon>
        <taxon>Pseudomonadota</taxon>
        <taxon>Gammaproteobacteria</taxon>
        <taxon>Pseudomonadales</taxon>
        <taxon>Pseudomonadaceae</taxon>
        <taxon>Pseudomonas</taxon>
    </lineage>
</organism>
<dbReference type="InterPro" id="IPR036890">
    <property type="entry name" value="HATPase_C_sf"/>
</dbReference>
<gene>
    <name evidence="10" type="ORF">SAMN05216206_2084</name>
</gene>
<keyword evidence="7" id="KW-1133">Transmembrane helix</keyword>
<dbReference type="Pfam" id="PF00072">
    <property type="entry name" value="Response_reg"/>
    <property type="match status" value="1"/>
</dbReference>
<dbReference type="GO" id="GO:0005886">
    <property type="term" value="C:plasma membrane"/>
    <property type="evidence" value="ECO:0007669"/>
    <property type="project" value="TreeGrafter"/>
</dbReference>
<dbReference type="Proteomes" id="UP000243606">
    <property type="component" value="Unassembled WGS sequence"/>
</dbReference>
<dbReference type="PANTHER" id="PTHR43047">
    <property type="entry name" value="TWO-COMPONENT HISTIDINE PROTEIN KINASE"/>
    <property type="match status" value="1"/>
</dbReference>
<evidence type="ECO:0000256" key="2">
    <source>
        <dbReference type="ARBA" id="ARBA00012438"/>
    </source>
</evidence>
<dbReference type="GO" id="GO:0009927">
    <property type="term" value="F:histidine phosphotransfer kinase activity"/>
    <property type="evidence" value="ECO:0007669"/>
    <property type="project" value="TreeGrafter"/>
</dbReference>
<dbReference type="InterPro" id="IPR011006">
    <property type="entry name" value="CheY-like_superfamily"/>
</dbReference>
<sequence length="594" mass="65332">MTLDQQESLLLMQQRRGYRGLRFSDVLEDEFVEHRVQRIRRRLLLIISTAVIFQLVYTTLDLLLFDPAISLVLLPVRVFGIGIALLVFLYCRRAQSPARRTLWAYVTAYGLNGACVALIIHLCWSQGVAMPYDGLFLVLLFGYVLLGVSFRAVSLASWGLCGFFLLLGYVGTGGSVALGYQGMFLLCANVIGSVGAYLQEHGQRGAWLNLRLLDLARQRAEADDARKLRLLAAASHDLRQPLNAMGLYAQHLLEQNQDPSVHRISSRLVIAVEQLSRLLQSLFDYTRLTLPGGVQPKLEVFALRPLLARLSGETRAEADALGIELHMQCPQLWVCSDPLLLERVLRNLLSNALRHAQARHVWLHAHVEQGEVQLEVGDDGQGLSEAQQGQVFEEFRQLDNPGRNAERGLGLGLAIVQQLAQLLDHRLQLHSSLGAGARFVLQLPQAAAGQWQAPAAPVSVLSGRVLLLEDDVAGREALAGLLQRWGCAVWPCANPAEALQCLAQAQPQVLISDYRLAATEDGLRAIERLREEAGRMLPALLITADISADLQERCTRAHVTLLGKPLLPARLRQALAVLLPAATPVTTSPVAAPH</sequence>
<feature type="transmembrane region" description="Helical" evidence="7">
    <location>
        <begin position="71"/>
        <end position="90"/>
    </location>
</feature>
<evidence type="ECO:0000256" key="3">
    <source>
        <dbReference type="ARBA" id="ARBA00022553"/>
    </source>
</evidence>
<dbReference type="STRING" id="425504.SAMN05216206_2084"/>
<dbReference type="CDD" id="cd00082">
    <property type="entry name" value="HisKA"/>
    <property type="match status" value="1"/>
</dbReference>
<dbReference type="Pfam" id="PF00512">
    <property type="entry name" value="HisKA"/>
    <property type="match status" value="1"/>
</dbReference>
<dbReference type="InterPro" id="IPR005467">
    <property type="entry name" value="His_kinase_dom"/>
</dbReference>
<dbReference type="CDD" id="cd00156">
    <property type="entry name" value="REC"/>
    <property type="match status" value="1"/>
</dbReference>
<keyword evidence="7" id="KW-0812">Transmembrane</keyword>
<dbReference type="Gene3D" id="3.30.565.10">
    <property type="entry name" value="Histidine kinase-like ATPase, C-terminal domain"/>
    <property type="match status" value="1"/>
</dbReference>
<dbReference type="PRINTS" id="PR00344">
    <property type="entry name" value="BCTRLSENSOR"/>
</dbReference>
<evidence type="ECO:0000259" key="9">
    <source>
        <dbReference type="PROSITE" id="PS50110"/>
    </source>
</evidence>
<keyword evidence="11" id="KW-1185">Reference proteome</keyword>
<keyword evidence="5 10" id="KW-0418">Kinase</keyword>
<dbReference type="PROSITE" id="PS50109">
    <property type="entry name" value="HIS_KIN"/>
    <property type="match status" value="1"/>
</dbReference>
<feature type="transmembrane region" description="Helical" evidence="7">
    <location>
        <begin position="153"/>
        <end position="172"/>
    </location>
</feature>
<dbReference type="InterPro" id="IPR001789">
    <property type="entry name" value="Sig_transdc_resp-reg_receiver"/>
</dbReference>
<dbReference type="OrthoDB" id="9764438at2"/>
<keyword evidence="3 6" id="KW-0597">Phosphoprotein</keyword>
<dbReference type="SUPFAM" id="SSF55874">
    <property type="entry name" value="ATPase domain of HSP90 chaperone/DNA topoisomerase II/histidine kinase"/>
    <property type="match status" value="1"/>
</dbReference>
<evidence type="ECO:0000256" key="1">
    <source>
        <dbReference type="ARBA" id="ARBA00000085"/>
    </source>
</evidence>
<dbReference type="InterPro" id="IPR003594">
    <property type="entry name" value="HATPase_dom"/>
</dbReference>
<proteinExistence type="predicted"/>
<protein>
    <recommendedName>
        <fullName evidence="2">histidine kinase</fullName>
        <ecNumber evidence="2">2.7.13.3</ecNumber>
    </recommendedName>
</protein>
<evidence type="ECO:0000256" key="4">
    <source>
        <dbReference type="ARBA" id="ARBA00022679"/>
    </source>
</evidence>
<dbReference type="InterPro" id="IPR003661">
    <property type="entry name" value="HisK_dim/P_dom"/>
</dbReference>
<dbReference type="EC" id="2.7.13.3" evidence="2"/>
<accession>A0A1I3HRX1</accession>
<feature type="modified residue" description="4-aspartylphosphate" evidence="6">
    <location>
        <position position="513"/>
    </location>
</feature>
<comment type="catalytic activity">
    <reaction evidence="1">
        <text>ATP + protein L-histidine = ADP + protein N-phospho-L-histidine.</text>
        <dbReference type="EC" id="2.7.13.3"/>
    </reaction>
</comment>
<dbReference type="SMART" id="SM00448">
    <property type="entry name" value="REC"/>
    <property type="match status" value="1"/>
</dbReference>
<keyword evidence="4" id="KW-0808">Transferase</keyword>
<dbReference type="AlphaFoldDB" id="A0A1I3HRX1"/>
<evidence type="ECO:0000259" key="8">
    <source>
        <dbReference type="PROSITE" id="PS50109"/>
    </source>
</evidence>
<dbReference type="SUPFAM" id="SSF52172">
    <property type="entry name" value="CheY-like"/>
    <property type="match status" value="1"/>
</dbReference>
<dbReference type="EMBL" id="FOQL01000002">
    <property type="protein sequence ID" value="SFI38526.1"/>
    <property type="molecule type" value="Genomic_DNA"/>
</dbReference>
<dbReference type="InterPro" id="IPR036097">
    <property type="entry name" value="HisK_dim/P_sf"/>
</dbReference>
<feature type="transmembrane region" description="Helical" evidence="7">
    <location>
        <begin position="43"/>
        <end position="65"/>
    </location>
</feature>
<keyword evidence="7" id="KW-0472">Membrane</keyword>
<dbReference type="SMART" id="SM00388">
    <property type="entry name" value="HisKA"/>
    <property type="match status" value="1"/>
</dbReference>
<feature type="domain" description="Histidine kinase" evidence="8">
    <location>
        <begin position="233"/>
        <end position="447"/>
    </location>
</feature>
<feature type="transmembrane region" description="Helical" evidence="7">
    <location>
        <begin position="128"/>
        <end position="146"/>
    </location>
</feature>
<evidence type="ECO:0000256" key="6">
    <source>
        <dbReference type="PROSITE-ProRule" id="PRU00169"/>
    </source>
</evidence>
<dbReference type="SUPFAM" id="SSF47384">
    <property type="entry name" value="Homodimeric domain of signal transducing histidine kinase"/>
    <property type="match status" value="1"/>
</dbReference>
<feature type="domain" description="Response regulatory" evidence="9">
    <location>
        <begin position="464"/>
        <end position="579"/>
    </location>
</feature>
<dbReference type="SMART" id="SM00387">
    <property type="entry name" value="HATPase_c"/>
    <property type="match status" value="1"/>
</dbReference>
<evidence type="ECO:0000256" key="5">
    <source>
        <dbReference type="ARBA" id="ARBA00022777"/>
    </source>
</evidence>
<dbReference type="PANTHER" id="PTHR43047:SF9">
    <property type="entry name" value="HISTIDINE KINASE"/>
    <property type="match status" value="1"/>
</dbReference>
<evidence type="ECO:0000313" key="11">
    <source>
        <dbReference type="Proteomes" id="UP000243606"/>
    </source>
</evidence>
<evidence type="ECO:0000313" key="10">
    <source>
        <dbReference type="EMBL" id="SFI38526.1"/>
    </source>
</evidence>
<dbReference type="PROSITE" id="PS50110">
    <property type="entry name" value="RESPONSE_REGULATORY"/>
    <property type="match status" value="1"/>
</dbReference>